<feature type="transmembrane region" description="Helical" evidence="1">
    <location>
        <begin position="450"/>
        <end position="468"/>
    </location>
</feature>
<dbReference type="Proteomes" id="UP000002068">
    <property type="component" value="Chromosome"/>
</dbReference>
<dbReference type="GO" id="GO:1902604">
    <property type="term" value="P:p-aminobenzoyl-glutamate transmembrane transport"/>
    <property type="evidence" value="ECO:0007669"/>
    <property type="project" value="InterPro"/>
</dbReference>
<dbReference type="PANTHER" id="PTHR30282:SF0">
    <property type="entry name" value="P-AMINOBENZOYL-GLUTAMATE TRANSPORT PROTEIN"/>
    <property type="match status" value="1"/>
</dbReference>
<evidence type="ECO:0000313" key="3">
    <source>
        <dbReference type="Proteomes" id="UP000002068"/>
    </source>
</evidence>
<feature type="transmembrane region" description="Helical" evidence="1">
    <location>
        <begin position="38"/>
        <end position="59"/>
    </location>
</feature>
<feature type="transmembrane region" description="Helical" evidence="1">
    <location>
        <begin position="173"/>
        <end position="193"/>
    </location>
</feature>
<organism evidence="2 3">
    <name type="scientific">Clostridioides difficile (strain CD196)</name>
    <name type="common">Peptoclostridium difficile</name>
    <dbReference type="NCBI Taxonomy" id="645462"/>
    <lineage>
        <taxon>Bacteria</taxon>
        <taxon>Bacillati</taxon>
        <taxon>Bacillota</taxon>
        <taxon>Clostridia</taxon>
        <taxon>Peptostreptococcales</taxon>
        <taxon>Peptostreptococcaceae</taxon>
        <taxon>Clostridioides</taxon>
    </lineage>
</organism>
<dbReference type="InterPro" id="IPR004697">
    <property type="entry name" value="AbgT"/>
</dbReference>
<dbReference type="GO" id="GO:0015558">
    <property type="term" value="F:secondary active p-aminobenzoyl-glutamate transmembrane transporter activity"/>
    <property type="evidence" value="ECO:0007669"/>
    <property type="project" value="InterPro"/>
</dbReference>
<dbReference type="KEGG" id="cdc:CD196_1805"/>
<feature type="transmembrane region" description="Helical" evidence="1">
    <location>
        <begin position="274"/>
        <end position="297"/>
    </location>
</feature>
<gene>
    <name evidence="2" type="ordered locus">CD196_1805</name>
</gene>
<accession>A0A0H3NC30</accession>
<feature type="transmembrane region" description="Helical" evidence="1">
    <location>
        <begin position="94"/>
        <end position="115"/>
    </location>
</feature>
<evidence type="ECO:0000256" key="1">
    <source>
        <dbReference type="SAM" id="Phobius"/>
    </source>
</evidence>
<keyword evidence="1" id="KW-0472">Membrane</keyword>
<feature type="transmembrane region" description="Helical" evidence="1">
    <location>
        <begin position="303"/>
        <end position="329"/>
    </location>
</feature>
<feature type="transmembrane region" description="Helical" evidence="1">
    <location>
        <begin position="127"/>
        <end position="143"/>
    </location>
</feature>
<feature type="transmembrane region" description="Helical" evidence="1">
    <location>
        <begin position="350"/>
        <end position="372"/>
    </location>
</feature>
<dbReference type="PANTHER" id="PTHR30282">
    <property type="entry name" value="P-AMINOBENZOYL GLUTAMATE TRANSPORTER"/>
    <property type="match status" value="1"/>
</dbReference>
<dbReference type="AlphaFoldDB" id="A0A0H3NC30"/>
<feature type="transmembrane region" description="Helical" evidence="1">
    <location>
        <begin position="425"/>
        <end position="444"/>
    </location>
</feature>
<feature type="transmembrane region" description="Helical" evidence="1">
    <location>
        <begin position="220"/>
        <end position="242"/>
    </location>
</feature>
<name>A0A0H3NC30_CLODC</name>
<sequence>MGGMKMQGALKENKKKSGGGFLGWIERVGNKMPHPLALFTYITLIVVALSAIASFLGFSATSPATGKLIKVMNLISAKGLVLFMQEFVKNFQNFPVLGVVLVMAVATGVCEKTGFFSTAIKMSLSKVKGNAVVFIIAFIGVFANQAGDAAFVLVPTLAGAIFYGLNRNPLAGIFCGFASVGGGFATAVIPGGWDVTLTPITVSAAQTIQPAFDMTLLASYYALFVSAFIVATVSTIVTVKFIEPKLGKYTGKPEGIDDNQGFEVTKEQAKAAKLAGFTVLAYVALLIALCIPANSFLRSPEGSLIFGAPLMSCLQFFIVILFFLPGIVYGMRVGKIKTVKDLNDILCQSMAAMAPFIVLAIVIGQFLTLFSVSNLAQVLAIKGGALLNSLPLPPQVIILLFLVLVAFINIFVISGSTKWMIFGPVFVPMLMQLNIHPAFTQFVYRLGDSVTNHLSPLNAFFIILLATVQKYDKNAGMGTIFSAMIPYTIGYFVVLAVLVVVWMTIGIPVGIGGQVWL</sequence>
<proteinExistence type="predicted"/>
<protein>
    <submittedName>
        <fullName evidence="2">Aminobenzoyl-glutamate transport protein</fullName>
    </submittedName>
</protein>
<dbReference type="Pfam" id="PF03806">
    <property type="entry name" value="ABG_transport"/>
    <property type="match status" value="1"/>
</dbReference>
<evidence type="ECO:0000313" key="2">
    <source>
        <dbReference type="EMBL" id="CBA63452.1"/>
    </source>
</evidence>
<reference evidence="2 3" key="1">
    <citation type="journal article" date="2009" name="Genome Biol.">
        <title>Comparative genome and phenotypic analysis of Clostridium difficile 027 strains provides insight into the evolution of a hypervirulent bacterium.</title>
        <authorList>
            <person name="Stabler R.A."/>
            <person name="He M."/>
            <person name="Dawson L."/>
            <person name="Martin M."/>
            <person name="Valiente E."/>
            <person name="Corton C."/>
            <person name="Lawley T.D."/>
            <person name="Sebaihia M."/>
            <person name="Quail M.A."/>
            <person name="Rose G."/>
            <person name="Gerding D.N."/>
            <person name="Gibert M."/>
            <person name="Popoff M.R."/>
            <person name="Parkhill J."/>
            <person name="Dougan G."/>
            <person name="Wren B.W."/>
        </authorList>
    </citation>
    <scope>NUCLEOTIDE SEQUENCE [LARGE SCALE GENOMIC DNA]</scope>
    <source>
        <strain evidence="2 3">CD196</strain>
    </source>
</reference>
<feature type="transmembrane region" description="Helical" evidence="1">
    <location>
        <begin position="489"/>
        <end position="511"/>
    </location>
</feature>
<dbReference type="EMBL" id="FN538970">
    <property type="protein sequence ID" value="CBA63452.1"/>
    <property type="molecule type" value="Genomic_DNA"/>
</dbReference>
<feature type="transmembrane region" description="Helical" evidence="1">
    <location>
        <begin position="392"/>
        <end position="413"/>
    </location>
</feature>
<keyword evidence="1" id="KW-0812">Transmembrane</keyword>
<keyword evidence="1" id="KW-1133">Transmembrane helix</keyword>
<dbReference type="HOGENOM" id="CLU_040132_0_0_9"/>